<evidence type="ECO:0000256" key="4">
    <source>
        <dbReference type="ARBA" id="ARBA00023284"/>
    </source>
</evidence>
<accession>A0ABT1T105</accession>
<dbReference type="PANTHER" id="PTHR42852:SF6">
    <property type="entry name" value="THIOL:DISULFIDE INTERCHANGE PROTEIN DSBE"/>
    <property type="match status" value="1"/>
</dbReference>
<feature type="signal peptide" evidence="5">
    <location>
        <begin position="1"/>
        <end position="22"/>
    </location>
</feature>
<keyword evidence="2" id="KW-0201">Cytochrome c-type biogenesis</keyword>
<protein>
    <submittedName>
        <fullName evidence="7">TlpA family protein disulfide reductase</fullName>
    </submittedName>
</protein>
<dbReference type="InterPro" id="IPR012336">
    <property type="entry name" value="Thioredoxin-like_fold"/>
</dbReference>
<dbReference type="Gene3D" id="3.40.30.10">
    <property type="entry name" value="Glutaredoxin"/>
    <property type="match status" value="1"/>
</dbReference>
<feature type="domain" description="Thioredoxin" evidence="6">
    <location>
        <begin position="352"/>
        <end position="507"/>
    </location>
</feature>
<keyword evidence="4" id="KW-0676">Redox-active center</keyword>
<keyword evidence="8" id="KW-1185">Reference proteome</keyword>
<evidence type="ECO:0000313" key="8">
    <source>
        <dbReference type="Proteomes" id="UP001204376"/>
    </source>
</evidence>
<dbReference type="Proteomes" id="UP001204376">
    <property type="component" value="Unassembled WGS sequence"/>
</dbReference>
<organism evidence="7 8">
    <name type="scientific">Mucilaginibacter aquariorum</name>
    <dbReference type="NCBI Taxonomy" id="2967225"/>
    <lineage>
        <taxon>Bacteria</taxon>
        <taxon>Pseudomonadati</taxon>
        <taxon>Bacteroidota</taxon>
        <taxon>Sphingobacteriia</taxon>
        <taxon>Sphingobacteriales</taxon>
        <taxon>Sphingobacteriaceae</taxon>
        <taxon>Mucilaginibacter</taxon>
    </lineage>
</organism>
<name>A0ABT1T105_9SPHI</name>
<dbReference type="RefSeq" id="WP_256538456.1">
    <property type="nucleotide sequence ID" value="NZ_JANHOH010000001.1"/>
</dbReference>
<keyword evidence="5" id="KW-0732">Signal</keyword>
<dbReference type="InterPro" id="IPR017937">
    <property type="entry name" value="Thioredoxin_CS"/>
</dbReference>
<dbReference type="PANTHER" id="PTHR42852">
    <property type="entry name" value="THIOL:DISULFIDE INTERCHANGE PROTEIN DSBE"/>
    <property type="match status" value="1"/>
</dbReference>
<reference evidence="7 8" key="1">
    <citation type="submission" date="2022-07" db="EMBL/GenBank/DDBJ databases">
        <title>Mucilaginibacter sp. JC4.</title>
        <authorList>
            <person name="Le V."/>
            <person name="Ko S.-R."/>
            <person name="Ahn C.-Y."/>
            <person name="Oh H.-M."/>
        </authorList>
    </citation>
    <scope>NUCLEOTIDE SEQUENCE [LARGE SCALE GENOMIC DNA]</scope>
    <source>
        <strain evidence="7 8">JC4</strain>
    </source>
</reference>
<evidence type="ECO:0000256" key="1">
    <source>
        <dbReference type="ARBA" id="ARBA00004196"/>
    </source>
</evidence>
<sequence length="513" mass="58537">MKKIQLICSLLFLLFQAIPSSAQEKLGSQDSTITYITGTINNKIKPDSVVLMLHGPFVGIDGASEKDAAKLIFAKVKKEGTFQFMFKTDLSPFHITLYQSNNRNESGSLQDITVVNNYLVEPGDSIDVNLNSQIPAFIGRGTDLFEAQAKIRAVDQGGKKLMRDSNDYFRKNPRRWLYEKDSLLSAQLNLLASFKLQLSDLAYAIIRADIIGVNRAWLYRRLSFAGPFFVAGTPMDNSLDDLYQEIKKRPAYVDPEDRSAITPEYIHYLYEKTRIEVRYERIKNNENPFLNADYFNSINLQYDGVLRDKLLAYWLYSISINNQMAQEYITKALSVMQSPVYIQYVKNLESTFYGNEPILDYNFQDVNGKTVNISDYRGKAILIDLWFTGCAPCLAVAKGLRLVEKEFENRSDVVFLSICTDKDKNMWLKSIDKTKMAESYSYYIAAATKYLYTSGTGQKNPFIKKYVPNEGYPFLLIIDKKGKIYSSTPARPITEDGRKILVNEITMASKRGK</sequence>
<dbReference type="InterPro" id="IPR013766">
    <property type="entry name" value="Thioredoxin_domain"/>
</dbReference>
<feature type="chain" id="PRO_5046824440" evidence="5">
    <location>
        <begin position="23"/>
        <end position="513"/>
    </location>
</feature>
<gene>
    <name evidence="7" type="ORF">NPE20_09930</name>
</gene>
<dbReference type="InterPro" id="IPR036249">
    <property type="entry name" value="Thioredoxin-like_sf"/>
</dbReference>
<evidence type="ECO:0000256" key="3">
    <source>
        <dbReference type="ARBA" id="ARBA00023157"/>
    </source>
</evidence>
<evidence type="ECO:0000256" key="2">
    <source>
        <dbReference type="ARBA" id="ARBA00022748"/>
    </source>
</evidence>
<evidence type="ECO:0000256" key="5">
    <source>
        <dbReference type="SAM" id="SignalP"/>
    </source>
</evidence>
<proteinExistence type="predicted"/>
<keyword evidence="3" id="KW-1015">Disulfide bond</keyword>
<dbReference type="InterPro" id="IPR050553">
    <property type="entry name" value="Thioredoxin_ResA/DsbE_sf"/>
</dbReference>
<dbReference type="PROSITE" id="PS51352">
    <property type="entry name" value="THIOREDOXIN_2"/>
    <property type="match status" value="1"/>
</dbReference>
<dbReference type="SUPFAM" id="SSF52833">
    <property type="entry name" value="Thioredoxin-like"/>
    <property type="match status" value="1"/>
</dbReference>
<dbReference type="PROSITE" id="PS00194">
    <property type="entry name" value="THIOREDOXIN_1"/>
    <property type="match status" value="1"/>
</dbReference>
<dbReference type="Pfam" id="PF13905">
    <property type="entry name" value="Thioredoxin_8"/>
    <property type="match status" value="1"/>
</dbReference>
<dbReference type="EMBL" id="JANHOH010000001">
    <property type="protein sequence ID" value="MCQ6958278.1"/>
    <property type="molecule type" value="Genomic_DNA"/>
</dbReference>
<comment type="subcellular location">
    <subcellularLocation>
        <location evidence="1">Cell envelope</location>
    </subcellularLocation>
</comment>
<comment type="caution">
    <text evidence="7">The sequence shown here is derived from an EMBL/GenBank/DDBJ whole genome shotgun (WGS) entry which is preliminary data.</text>
</comment>
<evidence type="ECO:0000259" key="6">
    <source>
        <dbReference type="PROSITE" id="PS51352"/>
    </source>
</evidence>
<evidence type="ECO:0000313" key="7">
    <source>
        <dbReference type="EMBL" id="MCQ6958278.1"/>
    </source>
</evidence>
<dbReference type="CDD" id="cd02966">
    <property type="entry name" value="TlpA_like_family"/>
    <property type="match status" value="1"/>
</dbReference>